<keyword evidence="6 7" id="KW-0472">Membrane</keyword>
<dbReference type="InterPro" id="IPR006301">
    <property type="entry name" value="FlhA"/>
</dbReference>
<dbReference type="PRINTS" id="PR00949">
    <property type="entry name" value="TYPE3IMAPROT"/>
</dbReference>
<organism evidence="8 9">
    <name type="scientific">Spartinivicinus poritis</name>
    <dbReference type="NCBI Taxonomy" id="2994640"/>
    <lineage>
        <taxon>Bacteria</taxon>
        <taxon>Pseudomonadati</taxon>
        <taxon>Pseudomonadota</taxon>
        <taxon>Gammaproteobacteria</taxon>
        <taxon>Oceanospirillales</taxon>
        <taxon>Zooshikellaceae</taxon>
        <taxon>Spartinivicinus</taxon>
    </lineage>
</organism>
<feature type="transmembrane region" description="Helical" evidence="7">
    <location>
        <begin position="12"/>
        <end position="32"/>
    </location>
</feature>
<comment type="function">
    <text evidence="7">Required for formation of the rod structure of the flagellar apparatus. Together with FliI and FliH, may constitute the export apparatus of flagellin.</text>
</comment>
<dbReference type="Proteomes" id="UP001528823">
    <property type="component" value="Unassembled WGS sequence"/>
</dbReference>
<name>A0ABT5U7X5_9GAMM</name>
<dbReference type="InterPro" id="IPR025505">
    <property type="entry name" value="FHIPEP_CS"/>
</dbReference>
<feature type="transmembrane region" description="Helical" evidence="7">
    <location>
        <begin position="247"/>
        <end position="265"/>
    </location>
</feature>
<comment type="subcellular location">
    <subcellularLocation>
        <location evidence="1 7">Cell membrane</location>
        <topology evidence="1 7">Multi-pass membrane protein</topology>
    </subcellularLocation>
</comment>
<evidence type="ECO:0000256" key="2">
    <source>
        <dbReference type="ARBA" id="ARBA00008835"/>
    </source>
</evidence>
<dbReference type="PIRSF" id="PIRSF005419">
    <property type="entry name" value="FlhA"/>
    <property type="match status" value="1"/>
</dbReference>
<dbReference type="NCBIfam" id="TIGR01398">
    <property type="entry name" value="FlhA"/>
    <property type="match status" value="1"/>
</dbReference>
<evidence type="ECO:0000256" key="7">
    <source>
        <dbReference type="RuleBase" id="RU364093"/>
    </source>
</evidence>
<keyword evidence="7" id="KW-0653">Protein transport</keyword>
<feature type="transmembrane region" description="Helical" evidence="7">
    <location>
        <begin position="277"/>
        <end position="301"/>
    </location>
</feature>
<dbReference type="EMBL" id="JAPMOU010000005">
    <property type="protein sequence ID" value="MDE1461518.1"/>
    <property type="molecule type" value="Genomic_DNA"/>
</dbReference>
<dbReference type="Gene3D" id="3.40.30.60">
    <property type="entry name" value="FHIPEP family, domain 1"/>
    <property type="match status" value="1"/>
</dbReference>
<dbReference type="InterPro" id="IPR001712">
    <property type="entry name" value="T3SS_FHIPEP"/>
</dbReference>
<proteinExistence type="inferred from homology"/>
<keyword evidence="9" id="KW-1185">Reference proteome</keyword>
<evidence type="ECO:0000256" key="3">
    <source>
        <dbReference type="ARBA" id="ARBA00022475"/>
    </source>
</evidence>
<evidence type="ECO:0000256" key="5">
    <source>
        <dbReference type="ARBA" id="ARBA00022989"/>
    </source>
</evidence>
<dbReference type="PANTHER" id="PTHR30161:SF1">
    <property type="entry name" value="FLAGELLAR BIOSYNTHESIS PROTEIN FLHA-RELATED"/>
    <property type="match status" value="1"/>
</dbReference>
<dbReference type="InterPro" id="IPR042193">
    <property type="entry name" value="FHIPEP_3"/>
</dbReference>
<keyword evidence="7" id="KW-1006">Bacterial flagellum protein export</keyword>
<dbReference type="InterPro" id="IPR042194">
    <property type="entry name" value="FHIPEP_1"/>
</dbReference>
<evidence type="ECO:0000313" key="9">
    <source>
        <dbReference type="Proteomes" id="UP001528823"/>
    </source>
</evidence>
<dbReference type="InterPro" id="IPR042196">
    <property type="entry name" value="FHIPEP_4"/>
</dbReference>
<keyword evidence="4 7" id="KW-0812">Transmembrane</keyword>
<gene>
    <name evidence="7 8" type="primary">flhA</name>
    <name evidence="8" type="ORF">ORQ98_06010</name>
</gene>
<keyword evidence="8" id="KW-0969">Cilium</keyword>
<sequence>MDKAAVVEGIKGVGRGSFGVPLLLLALLAMMTLPVPPFILDVLFTFNITLSLVVLLVSVYTLRPLDFAVFPTILLVATLLRLALNVASTRVVLLRGHEGGDAAGKVIQAFGEVVIGGNYVVGLVVFAILMIINFVVVTKGAGRISEVSARFTLDAMPGKQMAIDADLNAGLINQDEARKRRTEVGQEADFYGSMDGASKFVRGDAVAGLLILFINIIGGLSIGMIQHDLPFPVAMQNYSLLTIGDGLVAQIPSLLLSTAAAIIVTRVSDAKDMGHQVVQQMFATPKALGVAAAILIVMGSIPGMPHLAFLGLGLLAAGGAFWIYRRTQPKVKTAGEGQLPAAPGQKTAESAEVPAAAPEIKELGWDDVTPVDMIGLEVGYRLIPLVDKTQGGELLSRIKGVRKKLSQELGFLMPSVHIRDNLDLLPNAYRITLMGVTISEAEVHPDRDLAINPGQVFGSLQGIEAKDPAFGLDAIWIESNLKEQAQTLGYTVVDASTVVATHLNQIIHKHAHELIGHEEVQQMLDLLAKQSPKLAEDLVPNKLSISLLLKVLQNLLLEKVPVRDIRTIAEALAEAAMISQDPATLTAAAREALSRSIVQGLVGTDLQIPVVTLAPQLEQMLLQSVQQAKQSGAATVDSVVLEPGMAEQLQQSLADACQRQELAGKPAILLVAAPIRPFLARFARFGVPNLHVLSYQEVPDNKQVTIEATVGQ</sequence>
<accession>A0ABT5U7X5</accession>
<keyword evidence="5 7" id="KW-1133">Transmembrane helix</keyword>
<dbReference type="Gene3D" id="3.40.50.12790">
    <property type="entry name" value="FHIPEP family, domain 4"/>
    <property type="match status" value="1"/>
</dbReference>
<dbReference type="PROSITE" id="PS00994">
    <property type="entry name" value="FHIPEP"/>
    <property type="match status" value="1"/>
</dbReference>
<dbReference type="PANTHER" id="PTHR30161">
    <property type="entry name" value="FLAGELLAR EXPORT PROTEIN, MEMBRANE FLHA SUBUNIT-RELATED"/>
    <property type="match status" value="1"/>
</dbReference>
<keyword evidence="3 7" id="KW-1003">Cell membrane</keyword>
<dbReference type="Pfam" id="PF00771">
    <property type="entry name" value="FHIPEP"/>
    <property type="match status" value="1"/>
</dbReference>
<dbReference type="Gene3D" id="1.10.8.540">
    <property type="entry name" value="FHIPEP family, domain 3"/>
    <property type="match status" value="1"/>
</dbReference>
<keyword evidence="7" id="KW-0813">Transport</keyword>
<reference evidence="8 9" key="1">
    <citation type="submission" date="2022-11" db="EMBL/GenBank/DDBJ databases">
        <title>Spartinivicinus poritis sp. nov., isolated from scleractinian coral Porites lutea.</title>
        <authorList>
            <person name="Zhang G."/>
            <person name="Cai L."/>
            <person name="Wei Q."/>
        </authorList>
    </citation>
    <scope>NUCLEOTIDE SEQUENCE [LARGE SCALE GENOMIC DNA]</scope>
    <source>
        <strain evidence="8 9">A2-2</strain>
    </source>
</reference>
<comment type="caution">
    <text evidence="8">The sequence shown here is derived from an EMBL/GenBank/DDBJ whole genome shotgun (WGS) entry which is preliminary data.</text>
</comment>
<feature type="transmembrane region" description="Helical" evidence="7">
    <location>
        <begin position="206"/>
        <end position="227"/>
    </location>
</feature>
<feature type="transmembrane region" description="Helical" evidence="7">
    <location>
        <begin position="38"/>
        <end position="60"/>
    </location>
</feature>
<evidence type="ECO:0000256" key="6">
    <source>
        <dbReference type="ARBA" id="ARBA00023136"/>
    </source>
</evidence>
<feature type="transmembrane region" description="Helical" evidence="7">
    <location>
        <begin position="67"/>
        <end position="84"/>
    </location>
</feature>
<comment type="similarity">
    <text evidence="2 7">Belongs to the FHIPEP (flagella/HR/invasion proteins export pore) family.</text>
</comment>
<evidence type="ECO:0000313" key="8">
    <source>
        <dbReference type="EMBL" id="MDE1461518.1"/>
    </source>
</evidence>
<protein>
    <recommendedName>
        <fullName evidence="7">Flagellar biosynthesis protein FlhA</fullName>
    </recommendedName>
</protein>
<keyword evidence="8" id="KW-0966">Cell projection</keyword>
<evidence type="ECO:0000256" key="4">
    <source>
        <dbReference type="ARBA" id="ARBA00022692"/>
    </source>
</evidence>
<keyword evidence="7" id="KW-1005">Bacterial flagellum biogenesis</keyword>
<dbReference type="RefSeq" id="WP_274687881.1">
    <property type="nucleotide sequence ID" value="NZ_JAPMOU010000005.1"/>
</dbReference>
<keyword evidence="8" id="KW-0282">Flagellum</keyword>
<feature type="transmembrane region" description="Helical" evidence="7">
    <location>
        <begin position="119"/>
        <end position="137"/>
    </location>
</feature>
<evidence type="ECO:0000256" key="1">
    <source>
        <dbReference type="ARBA" id="ARBA00004651"/>
    </source>
</evidence>